<feature type="transmembrane region" description="Helical" evidence="9">
    <location>
        <begin position="268"/>
        <end position="289"/>
    </location>
</feature>
<evidence type="ECO:0000256" key="4">
    <source>
        <dbReference type="ARBA" id="ARBA00022960"/>
    </source>
</evidence>
<feature type="transmembrane region" description="Helical" evidence="9">
    <location>
        <begin position="431"/>
        <end position="453"/>
    </location>
</feature>
<comment type="subcellular location">
    <subcellularLocation>
        <location evidence="1">Cell membrane</location>
        <topology evidence="1">Multi-pass membrane protein</topology>
    </subcellularLocation>
</comment>
<dbReference type="GO" id="GO:0005886">
    <property type="term" value="C:plasma membrane"/>
    <property type="evidence" value="ECO:0007669"/>
    <property type="project" value="UniProtKB-SubCell"/>
</dbReference>
<keyword evidence="11" id="KW-1185">Reference proteome</keyword>
<dbReference type="OrthoDB" id="9786339at2"/>
<accession>A0A261F7V9</accession>
<keyword evidence="6 9" id="KW-1133">Transmembrane helix</keyword>
<dbReference type="PANTHER" id="PTHR47019">
    <property type="entry name" value="LIPID II FLIPPASE MURJ"/>
    <property type="match status" value="1"/>
</dbReference>
<evidence type="ECO:0000256" key="6">
    <source>
        <dbReference type="ARBA" id="ARBA00022989"/>
    </source>
</evidence>
<evidence type="ECO:0000256" key="2">
    <source>
        <dbReference type="ARBA" id="ARBA00022475"/>
    </source>
</evidence>
<organism evidence="10 11">
    <name type="scientific">Aeriscardovia aeriphila</name>
    <dbReference type="NCBI Taxonomy" id="218139"/>
    <lineage>
        <taxon>Bacteria</taxon>
        <taxon>Bacillati</taxon>
        <taxon>Actinomycetota</taxon>
        <taxon>Actinomycetes</taxon>
        <taxon>Bifidobacteriales</taxon>
        <taxon>Bifidobacteriaceae</taxon>
        <taxon>Aeriscardovia</taxon>
    </lineage>
</organism>
<gene>
    <name evidence="10" type="ORF">AEAE_1235</name>
</gene>
<evidence type="ECO:0000313" key="11">
    <source>
        <dbReference type="Proteomes" id="UP000228976"/>
    </source>
</evidence>
<comment type="caution">
    <text evidence="10">The sequence shown here is derived from an EMBL/GenBank/DDBJ whole genome shotgun (WGS) entry which is preliminary data.</text>
</comment>
<feature type="transmembrane region" description="Helical" evidence="9">
    <location>
        <begin position="386"/>
        <end position="411"/>
    </location>
</feature>
<evidence type="ECO:0000256" key="9">
    <source>
        <dbReference type="SAM" id="Phobius"/>
    </source>
</evidence>
<evidence type="ECO:0000256" key="8">
    <source>
        <dbReference type="SAM" id="MobiDB-lite"/>
    </source>
</evidence>
<proteinExistence type="predicted"/>
<dbReference type="GO" id="GO:0034204">
    <property type="term" value="P:lipid translocation"/>
    <property type="evidence" value="ECO:0007669"/>
    <property type="project" value="TreeGrafter"/>
</dbReference>
<evidence type="ECO:0000256" key="5">
    <source>
        <dbReference type="ARBA" id="ARBA00022984"/>
    </source>
</evidence>
<feature type="transmembrane region" description="Helical" evidence="9">
    <location>
        <begin position="301"/>
        <end position="324"/>
    </location>
</feature>
<feature type="transmembrane region" description="Helical" evidence="9">
    <location>
        <begin position="568"/>
        <end position="593"/>
    </location>
</feature>
<dbReference type="RefSeq" id="WP_094690322.1">
    <property type="nucleotide sequence ID" value="NZ_JACBYZ010000001.1"/>
</dbReference>
<feature type="compositionally biased region" description="Polar residues" evidence="8">
    <location>
        <begin position="1"/>
        <end position="16"/>
    </location>
</feature>
<evidence type="ECO:0000256" key="7">
    <source>
        <dbReference type="ARBA" id="ARBA00023136"/>
    </source>
</evidence>
<dbReference type="GO" id="GO:0015648">
    <property type="term" value="F:lipid-linked peptidoglycan transporter activity"/>
    <property type="evidence" value="ECO:0007669"/>
    <property type="project" value="TreeGrafter"/>
</dbReference>
<dbReference type="AlphaFoldDB" id="A0A261F7V9"/>
<feature type="transmembrane region" description="Helical" evidence="9">
    <location>
        <begin position="647"/>
        <end position="668"/>
    </location>
</feature>
<feature type="transmembrane region" description="Helical" evidence="9">
    <location>
        <begin position="605"/>
        <end position="627"/>
    </location>
</feature>
<reference evidence="10 11" key="1">
    <citation type="journal article" date="2017" name="BMC Genomics">
        <title>Comparative genomic and phylogenomic analyses of the Bifidobacteriaceae family.</title>
        <authorList>
            <person name="Lugli G.A."/>
            <person name="Milani C."/>
            <person name="Turroni F."/>
            <person name="Duranti S."/>
            <person name="Mancabelli L."/>
            <person name="Mangifesta M."/>
            <person name="Ferrario C."/>
            <person name="Modesto M."/>
            <person name="Mattarelli P."/>
            <person name="Jiri K."/>
            <person name="van Sinderen D."/>
            <person name="Ventura M."/>
        </authorList>
    </citation>
    <scope>NUCLEOTIDE SEQUENCE [LARGE SCALE GENOMIC DNA]</scope>
    <source>
        <strain evidence="10 11">LMG 21773</strain>
    </source>
</reference>
<sequence length="718" mass="75661">MTTPVDPVENSSSLKISTAAEAPEQKTAAHRARVIRGRAGQSNVSEIIPPLPPTPPLTIGEPLTPPPAPPAGEGDNTLFAAALTPPAPPAPVPAPVSASVSAPARAQVAESKTPAQASAEAPAAASTAARYPAAASDAASHDSEASRMGRNSLIMASGTLASRLTGQIRTILLAAAIGVTGVAADAYQVGSQIPQIFFNLLSGGLINAILVPQIVRAFQHKDFEDRINKLLTLAMTVLLGFTAVLAALTPLLVNLFVSSDWNNAQRALASAFTLWCMPQVLFYGIYTVLGQVLAARDRFGFYSWSSVAANIVACAGFGLFIYQFGSAKEQPISFWTTDKIALSAGAWTLGVAVQGLLLFIPLLQMGIHPRLRWGVRGIGLRSMGRVGIWTLGMVLLDEVFGIVSTRISTGAPIAGGDRLNIAGSQAYNQAFQIWILPYSLITVSLATTIFPILSRAVAKNDLHSAQRSLTSTLRTSGVIMVFFSAAFIAFPVPIVRALLPSVSVHDANLIAVAIYGLALNLPMASITLLLRRAFFAFEDGRSPFIVSLVMMVVEVVCLVTFTRLVPPYYWVAVVGATTIIGNTSCIPIALFLLRRHFSEPLQLGSLVLLHLKAGLAAAADGVLGWFLSRALTALLGASTAAHGHLGWVQSLVVCAITGVVMLAAYIVLCKLLRIAEITSFLAVVARKVPGLSRIPGFTRLVGDYQSANSAAVANPKNV</sequence>
<keyword evidence="2" id="KW-1003">Cell membrane</keyword>
<keyword evidence="4" id="KW-0133">Cell shape</keyword>
<dbReference type="Proteomes" id="UP000228976">
    <property type="component" value="Unassembled WGS sequence"/>
</dbReference>
<keyword evidence="7 9" id="KW-0472">Membrane</keyword>
<dbReference type="GO" id="GO:0009252">
    <property type="term" value="P:peptidoglycan biosynthetic process"/>
    <property type="evidence" value="ECO:0007669"/>
    <property type="project" value="UniProtKB-KW"/>
</dbReference>
<dbReference type="Pfam" id="PF03023">
    <property type="entry name" value="MurJ"/>
    <property type="match status" value="1"/>
</dbReference>
<feature type="transmembrane region" description="Helical" evidence="9">
    <location>
        <begin position="196"/>
        <end position="218"/>
    </location>
</feature>
<feature type="transmembrane region" description="Helical" evidence="9">
    <location>
        <begin position="507"/>
        <end position="530"/>
    </location>
</feature>
<keyword evidence="3 9" id="KW-0812">Transmembrane</keyword>
<feature type="transmembrane region" description="Helical" evidence="9">
    <location>
        <begin position="230"/>
        <end position="256"/>
    </location>
</feature>
<keyword evidence="5" id="KW-0573">Peptidoglycan synthesis</keyword>
<dbReference type="InterPro" id="IPR051050">
    <property type="entry name" value="Lipid_II_flippase_MurJ/MviN"/>
</dbReference>
<feature type="transmembrane region" description="Helical" evidence="9">
    <location>
        <begin position="344"/>
        <end position="365"/>
    </location>
</feature>
<dbReference type="InterPro" id="IPR004268">
    <property type="entry name" value="MurJ"/>
</dbReference>
<feature type="transmembrane region" description="Helical" evidence="9">
    <location>
        <begin position="473"/>
        <end position="495"/>
    </location>
</feature>
<evidence type="ECO:0000256" key="1">
    <source>
        <dbReference type="ARBA" id="ARBA00004651"/>
    </source>
</evidence>
<protein>
    <submittedName>
        <fullName evidence="10">Virulence factor protein</fullName>
    </submittedName>
</protein>
<feature type="compositionally biased region" description="Pro residues" evidence="8">
    <location>
        <begin position="85"/>
        <end position="94"/>
    </location>
</feature>
<name>A0A261F7V9_9BIFI</name>
<feature type="region of interest" description="Disordered" evidence="8">
    <location>
        <begin position="1"/>
        <end position="98"/>
    </location>
</feature>
<dbReference type="EMBL" id="MWWU01000005">
    <property type="protein sequence ID" value="OZG55113.1"/>
    <property type="molecule type" value="Genomic_DNA"/>
</dbReference>
<dbReference type="GO" id="GO:0008360">
    <property type="term" value="P:regulation of cell shape"/>
    <property type="evidence" value="ECO:0007669"/>
    <property type="project" value="UniProtKB-KW"/>
</dbReference>
<evidence type="ECO:0000256" key="3">
    <source>
        <dbReference type="ARBA" id="ARBA00022692"/>
    </source>
</evidence>
<feature type="transmembrane region" description="Helical" evidence="9">
    <location>
        <begin position="542"/>
        <end position="562"/>
    </location>
</feature>
<evidence type="ECO:0000313" key="10">
    <source>
        <dbReference type="EMBL" id="OZG55113.1"/>
    </source>
</evidence>
<dbReference type="PANTHER" id="PTHR47019:SF1">
    <property type="entry name" value="LIPID II FLIPPASE MURJ"/>
    <property type="match status" value="1"/>
</dbReference>